<feature type="region of interest" description="Disordered" evidence="1">
    <location>
        <begin position="1"/>
        <end position="24"/>
    </location>
</feature>
<dbReference type="EMBL" id="GGEC01084402">
    <property type="protein sequence ID" value="MBX64886.1"/>
    <property type="molecule type" value="Transcribed_RNA"/>
</dbReference>
<accession>A0A2P2QCY9</accession>
<evidence type="ECO:0000313" key="2">
    <source>
        <dbReference type="EMBL" id="MBX64886.1"/>
    </source>
</evidence>
<reference evidence="2" key="1">
    <citation type="submission" date="2018-02" db="EMBL/GenBank/DDBJ databases">
        <title>Rhizophora mucronata_Transcriptome.</title>
        <authorList>
            <person name="Meera S.P."/>
            <person name="Sreeshan A."/>
            <person name="Augustine A."/>
        </authorList>
    </citation>
    <scope>NUCLEOTIDE SEQUENCE</scope>
    <source>
        <tissue evidence="2">Leaf</tissue>
    </source>
</reference>
<sequence>MKNDNRDDADGHKDDADDNQEVSG</sequence>
<feature type="compositionally biased region" description="Basic and acidic residues" evidence="1">
    <location>
        <begin position="1"/>
        <end position="15"/>
    </location>
</feature>
<organism evidence="2">
    <name type="scientific">Rhizophora mucronata</name>
    <name type="common">Asiatic mangrove</name>
    <dbReference type="NCBI Taxonomy" id="61149"/>
    <lineage>
        <taxon>Eukaryota</taxon>
        <taxon>Viridiplantae</taxon>
        <taxon>Streptophyta</taxon>
        <taxon>Embryophyta</taxon>
        <taxon>Tracheophyta</taxon>
        <taxon>Spermatophyta</taxon>
        <taxon>Magnoliopsida</taxon>
        <taxon>eudicotyledons</taxon>
        <taxon>Gunneridae</taxon>
        <taxon>Pentapetalae</taxon>
        <taxon>rosids</taxon>
        <taxon>fabids</taxon>
        <taxon>Malpighiales</taxon>
        <taxon>Rhizophoraceae</taxon>
        <taxon>Rhizophora</taxon>
    </lineage>
</organism>
<proteinExistence type="predicted"/>
<name>A0A2P2QCY9_RHIMU</name>
<dbReference type="AlphaFoldDB" id="A0A2P2QCY9"/>
<evidence type="ECO:0000256" key="1">
    <source>
        <dbReference type="SAM" id="MobiDB-lite"/>
    </source>
</evidence>
<protein>
    <submittedName>
        <fullName evidence="2">Uncharacterized protein</fullName>
    </submittedName>
</protein>